<keyword evidence="3" id="KW-0597">Phosphoprotein</keyword>
<dbReference type="EMBL" id="LNRQ01000004">
    <property type="protein sequence ID" value="KZM98328.1"/>
    <property type="molecule type" value="Genomic_DNA"/>
</dbReference>
<comment type="subcellular location">
    <subcellularLocation>
        <location evidence="1">Vacuole</location>
    </subcellularLocation>
</comment>
<dbReference type="KEGG" id="dcr:108216221"/>
<evidence type="ECO:0000256" key="5">
    <source>
        <dbReference type="ARBA" id="ARBA00022729"/>
    </source>
</evidence>
<feature type="domain" description="Strictosidine synthase conserved region" evidence="8">
    <location>
        <begin position="167"/>
        <end position="252"/>
    </location>
</feature>
<feature type="transmembrane region" description="Helical" evidence="7">
    <location>
        <begin position="12"/>
        <end position="35"/>
    </location>
</feature>
<evidence type="ECO:0000256" key="2">
    <source>
        <dbReference type="ARBA" id="ARBA00009191"/>
    </source>
</evidence>
<evidence type="ECO:0000256" key="3">
    <source>
        <dbReference type="ARBA" id="ARBA00022553"/>
    </source>
</evidence>
<keyword evidence="5" id="KW-0732">Signal</keyword>
<evidence type="ECO:0000256" key="4">
    <source>
        <dbReference type="ARBA" id="ARBA00022554"/>
    </source>
</evidence>
<dbReference type="OrthoDB" id="5307922at2759"/>
<dbReference type="Proteomes" id="UP000077755">
    <property type="component" value="Chromosome 4"/>
</dbReference>
<dbReference type="GO" id="GO:0012505">
    <property type="term" value="C:endomembrane system"/>
    <property type="evidence" value="ECO:0007669"/>
    <property type="project" value="TreeGrafter"/>
</dbReference>
<dbReference type="EMBL" id="CP093346">
    <property type="protein sequence ID" value="WOG97286.1"/>
    <property type="molecule type" value="Genomic_DNA"/>
</dbReference>
<reference evidence="9" key="1">
    <citation type="journal article" date="2016" name="Nat. Genet.">
        <title>A high-quality carrot genome assembly provides new insights into carotenoid accumulation and asterid genome evolution.</title>
        <authorList>
            <person name="Iorizzo M."/>
            <person name="Ellison S."/>
            <person name="Senalik D."/>
            <person name="Zeng P."/>
            <person name="Satapoomin P."/>
            <person name="Huang J."/>
            <person name="Bowman M."/>
            <person name="Iovene M."/>
            <person name="Sanseverino W."/>
            <person name="Cavagnaro P."/>
            <person name="Yildiz M."/>
            <person name="Macko-Podgorni A."/>
            <person name="Moranska E."/>
            <person name="Grzebelus E."/>
            <person name="Grzebelus D."/>
            <person name="Ashrafi H."/>
            <person name="Zheng Z."/>
            <person name="Cheng S."/>
            <person name="Spooner D."/>
            <person name="Van Deynze A."/>
            <person name="Simon P."/>
        </authorList>
    </citation>
    <scope>NUCLEOTIDE SEQUENCE [LARGE SCALE GENOMIC DNA]</scope>
    <source>
        <tissue evidence="9">Leaf</tissue>
    </source>
</reference>
<dbReference type="AlphaFoldDB" id="A0A165XN39"/>
<evidence type="ECO:0000313" key="10">
    <source>
        <dbReference type="EMBL" id="WOG97286.1"/>
    </source>
</evidence>
<dbReference type="Gramene" id="KZM98328">
    <property type="protein sequence ID" value="KZM98328"/>
    <property type="gene ID" value="DCAR_014310"/>
</dbReference>
<dbReference type="STRING" id="79200.A0A165XN39"/>
<gene>
    <name evidence="9" type="ORF">DCAR_014310</name>
    <name evidence="10" type="ORF">DCAR_0416626</name>
</gene>
<keyword evidence="7" id="KW-1133">Transmembrane helix</keyword>
<comment type="similarity">
    <text evidence="2">Belongs to the strictosidine synthase family.</text>
</comment>
<keyword evidence="11" id="KW-1185">Reference proteome</keyword>
<proteinExistence type="inferred from homology"/>
<dbReference type="PANTHER" id="PTHR10426">
    <property type="entry name" value="STRICTOSIDINE SYNTHASE-RELATED"/>
    <property type="match status" value="1"/>
</dbReference>
<evidence type="ECO:0000256" key="6">
    <source>
        <dbReference type="ARBA" id="ARBA00023180"/>
    </source>
</evidence>
<evidence type="ECO:0000256" key="1">
    <source>
        <dbReference type="ARBA" id="ARBA00004116"/>
    </source>
</evidence>
<dbReference type="InterPro" id="IPR011042">
    <property type="entry name" value="6-blade_b-propeller_TolB-like"/>
</dbReference>
<keyword evidence="6" id="KW-0325">Glycoprotein</keyword>
<dbReference type="PANTHER" id="PTHR10426:SF88">
    <property type="entry name" value="ADIPOCYTE PLASMA MEMBRANE-ASSOCIATED PROTEIN HEMOMUCIN-RELATED"/>
    <property type="match status" value="1"/>
</dbReference>
<evidence type="ECO:0000259" key="8">
    <source>
        <dbReference type="Pfam" id="PF03088"/>
    </source>
</evidence>
<dbReference type="OMA" id="QWDLLMK"/>
<dbReference type="InterPro" id="IPR018119">
    <property type="entry name" value="Strictosidine_synth_cons-reg"/>
</dbReference>
<organism evidence="9">
    <name type="scientific">Daucus carota subsp. sativus</name>
    <name type="common">Carrot</name>
    <dbReference type="NCBI Taxonomy" id="79200"/>
    <lineage>
        <taxon>Eukaryota</taxon>
        <taxon>Viridiplantae</taxon>
        <taxon>Streptophyta</taxon>
        <taxon>Embryophyta</taxon>
        <taxon>Tracheophyta</taxon>
        <taxon>Spermatophyta</taxon>
        <taxon>Magnoliopsida</taxon>
        <taxon>eudicotyledons</taxon>
        <taxon>Gunneridae</taxon>
        <taxon>Pentapetalae</taxon>
        <taxon>asterids</taxon>
        <taxon>campanulids</taxon>
        <taxon>Apiales</taxon>
        <taxon>Apiaceae</taxon>
        <taxon>Apioideae</taxon>
        <taxon>Scandiceae</taxon>
        <taxon>Daucinae</taxon>
        <taxon>Daucus</taxon>
        <taxon>Daucus sect. Daucus</taxon>
    </lineage>
</organism>
<dbReference type="GO" id="GO:0005773">
    <property type="term" value="C:vacuole"/>
    <property type="evidence" value="ECO:0007669"/>
    <property type="project" value="UniProtKB-SubCell"/>
</dbReference>
<dbReference type="FunFam" id="2.120.10.30:FF:000073">
    <property type="entry name" value="Protein STRICTOSIDINE SYNTHASE-LIKE 6"/>
    <property type="match status" value="1"/>
</dbReference>
<dbReference type="Pfam" id="PF03088">
    <property type="entry name" value="Str_synth"/>
    <property type="match status" value="1"/>
</dbReference>
<keyword evidence="4" id="KW-0926">Vacuole</keyword>
<dbReference type="Pfam" id="PF20067">
    <property type="entry name" value="SSL_N"/>
    <property type="match status" value="1"/>
</dbReference>
<evidence type="ECO:0000313" key="9">
    <source>
        <dbReference type="EMBL" id="KZM98328.1"/>
    </source>
</evidence>
<reference evidence="10" key="2">
    <citation type="submission" date="2022-03" db="EMBL/GenBank/DDBJ databases">
        <title>Draft title - Genomic analysis of global carrot germplasm unveils the trajectory of domestication and the origin of high carotenoid orange carrot.</title>
        <authorList>
            <person name="Iorizzo M."/>
            <person name="Ellison S."/>
            <person name="Senalik D."/>
            <person name="Macko-Podgorni A."/>
            <person name="Grzebelus D."/>
            <person name="Bostan H."/>
            <person name="Rolling W."/>
            <person name="Curaba J."/>
            <person name="Simon P."/>
        </authorList>
    </citation>
    <scope>NUCLEOTIDE SEQUENCE</scope>
    <source>
        <tissue evidence="10">Leaf</tissue>
    </source>
</reference>
<evidence type="ECO:0000256" key="7">
    <source>
        <dbReference type="SAM" id="Phobius"/>
    </source>
</evidence>
<dbReference type="SUPFAM" id="SSF63829">
    <property type="entry name" value="Calcium-dependent phosphotriesterase"/>
    <property type="match status" value="1"/>
</dbReference>
<protein>
    <recommendedName>
        <fullName evidence="8">Strictosidine synthase conserved region domain-containing protein</fullName>
    </recommendedName>
</protein>
<keyword evidence="7" id="KW-0812">Transmembrane</keyword>
<dbReference type="Gene3D" id="2.120.10.30">
    <property type="entry name" value="TolB, C-terminal domain"/>
    <property type="match status" value="1"/>
</dbReference>
<keyword evidence="7" id="KW-0472">Membrane</keyword>
<evidence type="ECO:0000313" key="11">
    <source>
        <dbReference type="Proteomes" id="UP000077755"/>
    </source>
</evidence>
<dbReference type="GO" id="GO:0016787">
    <property type="term" value="F:hydrolase activity"/>
    <property type="evidence" value="ECO:0007669"/>
    <property type="project" value="TreeGrafter"/>
</dbReference>
<name>A0A165XN39_DAUCS</name>
<sequence length="380" mass="42101">MVKTDPPPPKQNSLLFLLSLPILLALFLSVAWYQLDSFDAAPLPMHELTHDAVAAPLLNARILQGSDKIGAGKMVGPEDVLYDSGTGVLYTGCADGWIKRVSVNDSAQDSVVEDWVNTGGRPLGLARGLHGEIIVADADKGLLNVSEDGVIELLTDSAEGHQFKLTDGVDIAEDGTIYFTDASYKYSLHQYPLDILEGRPYGRLLSYNPSTRQTKVLVHDLYFANGVVVSPDQKFVVFCETPMRRCKKYYIGDERKGSVNTFVDRLPGFPDNIHYDGEGHFWIALSSEATDLWHFIQNYPFLRKIMGIVIKYWGHLPPILKSSGAMLADLEGKVIEHYYDPSLIYLASAIKIGDHLYAGSIVNPYIFRLNVTRYPATSSA</sequence>
<accession>A0A165XN39</accession>
<dbReference type="GO" id="GO:0009753">
    <property type="term" value="P:response to jasmonic acid"/>
    <property type="evidence" value="ECO:0007669"/>
    <property type="project" value="UniProtKB-ARBA"/>
</dbReference>